<reference evidence="1 2" key="1">
    <citation type="submission" date="2018-04" db="EMBL/GenBank/DDBJ databases">
        <title>Chryseobacterium oncorhynchi 701B-08T from rainbow trout, and Chryseobacterium viscerum 687B-08T from diseased fish.</title>
        <authorList>
            <person name="Jeong J.-J."/>
            <person name="Lee Y.J."/>
            <person name="Pathiraja D."/>
            <person name="Park B."/>
            <person name="Choi I.-G."/>
            <person name="Kim K.D."/>
        </authorList>
    </citation>
    <scope>NUCLEOTIDE SEQUENCE [LARGE SCALE GENOMIC DNA]</scope>
    <source>
        <strain evidence="1 2">687B-08</strain>
    </source>
</reference>
<organism evidence="1 2">
    <name type="scientific">Chryseobacterium viscerum</name>
    <dbReference type="NCBI Taxonomy" id="1037377"/>
    <lineage>
        <taxon>Bacteria</taxon>
        <taxon>Pseudomonadati</taxon>
        <taxon>Bacteroidota</taxon>
        <taxon>Flavobacteriia</taxon>
        <taxon>Flavobacteriales</taxon>
        <taxon>Weeksellaceae</taxon>
        <taxon>Chryseobacterium group</taxon>
        <taxon>Chryseobacterium</taxon>
    </lineage>
</organism>
<dbReference type="EMBL" id="PPEG02000013">
    <property type="protein sequence ID" value="PWN58130.1"/>
    <property type="molecule type" value="Genomic_DNA"/>
</dbReference>
<evidence type="ECO:0000313" key="2">
    <source>
        <dbReference type="Proteomes" id="UP000236413"/>
    </source>
</evidence>
<accession>A0A316WI57</accession>
<dbReference type="RefSeq" id="WP_103231191.1">
    <property type="nucleotide sequence ID" value="NZ_PPEG02000013.1"/>
</dbReference>
<evidence type="ECO:0000313" key="1">
    <source>
        <dbReference type="EMBL" id="PWN58130.1"/>
    </source>
</evidence>
<dbReference type="Proteomes" id="UP000236413">
    <property type="component" value="Unassembled WGS sequence"/>
</dbReference>
<protein>
    <submittedName>
        <fullName evidence="1">Uncharacterized protein</fullName>
    </submittedName>
</protein>
<sequence length="259" mass="29865">MIIKEEKIGNGNHWNVFKVTLSTNNKVRNVIHKRSIHPRAAPRIVKIYESLSQSTMKTLSFLDLYDENTLETENLNSNPDDGYFVSPNTVRSSPHCGSILMKVINKEDVTDQELEFCKDFEFDTLVADSSRINNDKMREKKLIHSEAERFVYDSKINEIANFEEFTKGMLDDLMSASKSKLSLYVDAFFFRVNPVTNILDYKIADFDGIICIIDSDTTVQELFAANKDNFETALHEFIIFFVAEQNQDHYLKMLSDLLS</sequence>
<proteinExistence type="predicted"/>
<gene>
    <name evidence="1" type="ORF">C1634_024460</name>
</gene>
<name>A0A316WI57_9FLAO</name>
<dbReference type="AlphaFoldDB" id="A0A316WI57"/>
<comment type="caution">
    <text evidence="1">The sequence shown here is derived from an EMBL/GenBank/DDBJ whole genome shotgun (WGS) entry which is preliminary data.</text>
</comment>